<accession>D6THF7</accession>
<keyword evidence="1" id="KW-0472">Membrane</keyword>
<dbReference type="STRING" id="485913.Krac_10482"/>
<evidence type="ECO:0000313" key="2">
    <source>
        <dbReference type="EMBL" id="EFH88962.1"/>
    </source>
</evidence>
<feature type="transmembrane region" description="Helical" evidence="1">
    <location>
        <begin position="20"/>
        <end position="45"/>
    </location>
</feature>
<proteinExistence type="predicted"/>
<evidence type="ECO:0000313" key="3">
    <source>
        <dbReference type="Proteomes" id="UP000004508"/>
    </source>
</evidence>
<name>D6THF7_KTERA</name>
<keyword evidence="1" id="KW-1133">Transmembrane helix</keyword>
<dbReference type="InParanoid" id="D6THF7"/>
<reference evidence="2 3" key="1">
    <citation type="journal article" date="2011" name="Stand. Genomic Sci.">
        <title>Non-contiguous finished genome sequence and contextual data of the filamentous soil bacterium Ktedonobacter racemifer type strain (SOSP1-21).</title>
        <authorList>
            <person name="Chang Y.J."/>
            <person name="Land M."/>
            <person name="Hauser L."/>
            <person name="Chertkov O."/>
            <person name="Del Rio T.G."/>
            <person name="Nolan M."/>
            <person name="Copeland A."/>
            <person name="Tice H."/>
            <person name="Cheng J.F."/>
            <person name="Lucas S."/>
            <person name="Han C."/>
            <person name="Goodwin L."/>
            <person name="Pitluck S."/>
            <person name="Ivanova N."/>
            <person name="Ovchinikova G."/>
            <person name="Pati A."/>
            <person name="Chen A."/>
            <person name="Palaniappan K."/>
            <person name="Mavromatis K."/>
            <person name="Liolios K."/>
            <person name="Brettin T."/>
            <person name="Fiebig A."/>
            <person name="Rohde M."/>
            <person name="Abt B."/>
            <person name="Goker M."/>
            <person name="Detter J.C."/>
            <person name="Woyke T."/>
            <person name="Bristow J."/>
            <person name="Eisen J.A."/>
            <person name="Markowitz V."/>
            <person name="Hugenholtz P."/>
            <person name="Kyrpides N.C."/>
            <person name="Klenk H.P."/>
            <person name="Lapidus A."/>
        </authorList>
    </citation>
    <scope>NUCLEOTIDE SEQUENCE [LARGE SCALE GENOMIC DNA]</scope>
    <source>
        <strain evidence="3">DSM 44963</strain>
    </source>
</reference>
<evidence type="ECO:0000256" key="1">
    <source>
        <dbReference type="SAM" id="Phobius"/>
    </source>
</evidence>
<dbReference type="Proteomes" id="UP000004508">
    <property type="component" value="Unassembled WGS sequence"/>
</dbReference>
<sequence length="54" mass="6138">MQTSFSFYTPILAQGKEICISIYILLTKASFMPIRIVAIFTYAVVRKNDLGYNS</sequence>
<organism evidence="2 3">
    <name type="scientific">Ktedonobacter racemifer DSM 44963</name>
    <dbReference type="NCBI Taxonomy" id="485913"/>
    <lineage>
        <taxon>Bacteria</taxon>
        <taxon>Bacillati</taxon>
        <taxon>Chloroflexota</taxon>
        <taxon>Ktedonobacteria</taxon>
        <taxon>Ktedonobacterales</taxon>
        <taxon>Ktedonobacteraceae</taxon>
        <taxon>Ktedonobacter</taxon>
    </lineage>
</organism>
<keyword evidence="1" id="KW-0812">Transmembrane</keyword>
<protein>
    <submittedName>
        <fullName evidence="2">Chloride channel core</fullName>
    </submittedName>
</protein>
<dbReference type="AlphaFoldDB" id="D6THF7"/>
<keyword evidence="3" id="KW-1185">Reference proteome</keyword>
<dbReference type="EMBL" id="ADVG01000001">
    <property type="protein sequence ID" value="EFH88962.1"/>
    <property type="molecule type" value="Genomic_DNA"/>
</dbReference>
<comment type="caution">
    <text evidence="2">The sequence shown here is derived from an EMBL/GenBank/DDBJ whole genome shotgun (WGS) entry which is preliminary data.</text>
</comment>
<gene>
    <name evidence="2" type="ORF">Krac_10482</name>
</gene>